<evidence type="ECO:0000256" key="3">
    <source>
        <dbReference type="ARBA" id="ARBA00009587"/>
    </source>
</evidence>
<dbReference type="InterPro" id="IPR023213">
    <property type="entry name" value="CAT-like_dom_sf"/>
</dbReference>
<reference evidence="13 14" key="1">
    <citation type="submission" date="2022-06" db="EMBL/GenBank/DDBJ databases">
        <authorList>
            <person name="So Y."/>
        </authorList>
    </citation>
    <scope>NUCLEOTIDE SEQUENCE [LARGE SCALE GENOMIC DNA]</scope>
    <source>
        <strain evidence="13 14">STR3</strain>
    </source>
</reference>
<dbReference type="PANTHER" id="PTHR31650:SF1">
    <property type="entry name" value="WAX ESTER SYNTHASE_DIACYLGLYCEROL ACYLTRANSFERASE 4-RELATED"/>
    <property type="match status" value="1"/>
</dbReference>
<keyword evidence="9" id="KW-0012">Acyltransferase</keyword>
<dbReference type="PANTHER" id="PTHR31650">
    <property type="entry name" value="O-ACYLTRANSFERASE (WSD1-LIKE) FAMILY PROTEIN"/>
    <property type="match status" value="1"/>
</dbReference>
<proteinExistence type="inferred from homology"/>
<comment type="caution">
    <text evidence="13">The sequence shown here is derived from an EMBL/GenBank/DDBJ whole genome shotgun (WGS) entry which is preliminary data.</text>
</comment>
<evidence type="ECO:0000259" key="12">
    <source>
        <dbReference type="Pfam" id="PF06974"/>
    </source>
</evidence>
<gene>
    <name evidence="13" type="ORF">NCI01_21045</name>
</gene>
<dbReference type="Proteomes" id="UP001204524">
    <property type="component" value="Unassembled WGS sequence"/>
</dbReference>
<evidence type="ECO:0000313" key="13">
    <source>
        <dbReference type="EMBL" id="MCP3424295.1"/>
    </source>
</evidence>
<organism evidence="13 14">
    <name type="scientific">Nocardioides pinisoli</name>
    <dbReference type="NCBI Taxonomy" id="2950279"/>
    <lineage>
        <taxon>Bacteria</taxon>
        <taxon>Bacillati</taxon>
        <taxon>Actinomycetota</taxon>
        <taxon>Actinomycetes</taxon>
        <taxon>Propionibacteriales</taxon>
        <taxon>Nocardioidaceae</taxon>
        <taxon>Nocardioides</taxon>
    </lineage>
</organism>
<dbReference type="SUPFAM" id="SSF52777">
    <property type="entry name" value="CoA-dependent acyltransferases"/>
    <property type="match status" value="2"/>
</dbReference>
<protein>
    <recommendedName>
        <fullName evidence="4">diacylglycerol O-acyltransferase</fullName>
        <ecNumber evidence="4">2.3.1.20</ecNumber>
    </recommendedName>
</protein>
<accession>A0ABT1L2N7</accession>
<dbReference type="EC" id="2.3.1.20" evidence="4"/>
<comment type="catalytic activity">
    <reaction evidence="10">
        <text>an acyl-CoA + a 1,2-diacyl-sn-glycerol = a triacyl-sn-glycerol + CoA</text>
        <dbReference type="Rhea" id="RHEA:10868"/>
        <dbReference type="ChEBI" id="CHEBI:17815"/>
        <dbReference type="ChEBI" id="CHEBI:57287"/>
        <dbReference type="ChEBI" id="CHEBI:58342"/>
        <dbReference type="ChEBI" id="CHEBI:64615"/>
        <dbReference type="EC" id="2.3.1.20"/>
    </reaction>
</comment>
<evidence type="ECO:0000256" key="2">
    <source>
        <dbReference type="ARBA" id="ARBA00005189"/>
    </source>
</evidence>
<evidence type="ECO:0000256" key="10">
    <source>
        <dbReference type="ARBA" id="ARBA00048109"/>
    </source>
</evidence>
<evidence type="ECO:0000256" key="4">
    <source>
        <dbReference type="ARBA" id="ARBA00013244"/>
    </source>
</evidence>
<dbReference type="Pfam" id="PF06974">
    <property type="entry name" value="WS_DGAT_C"/>
    <property type="match status" value="1"/>
</dbReference>
<comment type="similarity">
    <text evidence="3">Belongs to the long-chain O-acyltransferase family.</text>
</comment>
<dbReference type="Pfam" id="PF03007">
    <property type="entry name" value="WS_DGAT_cat"/>
    <property type="match status" value="1"/>
</dbReference>
<evidence type="ECO:0000256" key="7">
    <source>
        <dbReference type="ARBA" id="ARBA00022798"/>
    </source>
</evidence>
<dbReference type="EMBL" id="JANARS010000013">
    <property type="protein sequence ID" value="MCP3424295.1"/>
    <property type="molecule type" value="Genomic_DNA"/>
</dbReference>
<dbReference type="InterPro" id="IPR045034">
    <property type="entry name" value="O-acyltransferase_WSD1-like"/>
</dbReference>
<name>A0ABT1L2N7_9ACTN</name>
<evidence type="ECO:0000259" key="11">
    <source>
        <dbReference type="Pfam" id="PF03007"/>
    </source>
</evidence>
<dbReference type="InterPro" id="IPR009721">
    <property type="entry name" value="O-acyltransferase_WSD1_C"/>
</dbReference>
<dbReference type="InterPro" id="IPR004255">
    <property type="entry name" value="O-acyltransferase_WSD1_N"/>
</dbReference>
<sequence>MERLTPLSYAFLAAEVADPAACLVIGSLAVLDGPPPRVDEVRRVVASRLPAVPRYQQRVVPGRFGLRAPSWQAAPDLDLRHHVTVRRVRAPGGRAEVAALMAEVMAQRMDRERPLWDVTLVRGLSDGRWGVLSRVHHTLADGVSGTGLYRMVFDSEAPETEPPPTPPRAAPGVTRGSIVAAVRGALTLGTAVLPVAREGLLGHLDGTRRYAWTEVGIAETADVRRELGVTVNDLVLAAISGGLRALLLERGREPHPHALRTLLPVSSRAPGTAGLPGNEVTLMLSMLPVEHDDPVERVLQVHERVAALRRAHEPEAGVVLQALARLVPFPVLDRGLRWGLRLPQQQISTVTTNVPGPRTPLSCLDRPVRSLLPVVPIADRVRLGFAVLSYCDRLAFGITADATSTPDVDFLASKVGEAWRSVLVPEQGRPRRDPVGHAPELP</sequence>
<dbReference type="RefSeq" id="WP_254183451.1">
    <property type="nucleotide sequence ID" value="NZ_JANARS010000013.1"/>
</dbReference>
<keyword evidence="5" id="KW-0444">Lipid biosynthesis</keyword>
<keyword evidence="8" id="KW-0443">Lipid metabolism</keyword>
<evidence type="ECO:0000256" key="5">
    <source>
        <dbReference type="ARBA" id="ARBA00022516"/>
    </source>
</evidence>
<comment type="pathway">
    <text evidence="1">Glycerolipid metabolism; triacylglycerol biosynthesis.</text>
</comment>
<evidence type="ECO:0000256" key="8">
    <source>
        <dbReference type="ARBA" id="ARBA00023098"/>
    </source>
</evidence>
<keyword evidence="6" id="KW-0808">Transferase</keyword>
<evidence type="ECO:0000256" key="1">
    <source>
        <dbReference type="ARBA" id="ARBA00004771"/>
    </source>
</evidence>
<comment type="pathway">
    <text evidence="2">Lipid metabolism.</text>
</comment>
<evidence type="ECO:0000256" key="6">
    <source>
        <dbReference type="ARBA" id="ARBA00022679"/>
    </source>
</evidence>
<evidence type="ECO:0000313" key="14">
    <source>
        <dbReference type="Proteomes" id="UP001204524"/>
    </source>
</evidence>
<evidence type="ECO:0000256" key="9">
    <source>
        <dbReference type="ARBA" id="ARBA00023315"/>
    </source>
</evidence>
<keyword evidence="7" id="KW-0319">Glycerol metabolism</keyword>
<keyword evidence="14" id="KW-1185">Reference proteome</keyword>
<dbReference type="Gene3D" id="3.30.559.10">
    <property type="entry name" value="Chloramphenicol acetyltransferase-like domain"/>
    <property type="match status" value="1"/>
</dbReference>
<feature type="domain" description="O-acyltransferase WSD1-like N-terminal" evidence="11">
    <location>
        <begin position="5"/>
        <end position="173"/>
    </location>
</feature>
<feature type="domain" description="O-acyltransferase WSD1 C-terminal" evidence="12">
    <location>
        <begin position="277"/>
        <end position="418"/>
    </location>
</feature>